<dbReference type="AlphaFoldDB" id="A0A0G0XBQ6"/>
<sequence length="136" mass="15770">MGMARAGKSQIDKVHLDTHIVLWLFDKELDRLSSRSKEYIDNSVLYYSPLVHLELQYLYEIKRIRDKPDTILTELLVNIALQSSELSFDAVIRQAVQNTWTRDVFDRVIVADAQINNAPLITADKTIQKHYKKALI</sequence>
<dbReference type="Gene3D" id="3.40.50.1010">
    <property type="entry name" value="5'-nuclease"/>
    <property type="match status" value="1"/>
</dbReference>
<dbReference type="EMBL" id="LCAN01000012">
    <property type="protein sequence ID" value="KKR94125.1"/>
    <property type="molecule type" value="Genomic_DNA"/>
</dbReference>
<reference evidence="2 3" key="1">
    <citation type="journal article" date="2015" name="Nature">
        <title>rRNA introns, odd ribosomes, and small enigmatic genomes across a large radiation of phyla.</title>
        <authorList>
            <person name="Brown C.T."/>
            <person name="Hug L.A."/>
            <person name="Thomas B.C."/>
            <person name="Sharon I."/>
            <person name="Castelle C.J."/>
            <person name="Singh A."/>
            <person name="Wilkins M.J."/>
            <person name="Williams K.H."/>
            <person name="Banfield J.F."/>
        </authorList>
    </citation>
    <scope>NUCLEOTIDE SEQUENCE [LARGE SCALE GENOMIC DNA]</scope>
</reference>
<dbReference type="SUPFAM" id="SSF88723">
    <property type="entry name" value="PIN domain-like"/>
    <property type="match status" value="1"/>
</dbReference>
<evidence type="ECO:0000313" key="2">
    <source>
        <dbReference type="EMBL" id="KKR94125.1"/>
    </source>
</evidence>
<dbReference type="Pfam" id="PF01850">
    <property type="entry name" value="PIN"/>
    <property type="match status" value="1"/>
</dbReference>
<gene>
    <name evidence="2" type="ORF">UU41_C0012G0007</name>
</gene>
<organism evidence="2 3">
    <name type="scientific">Candidatus Roizmanbacteria bacterium GW2011_GWA1_41_13</name>
    <dbReference type="NCBI Taxonomy" id="1618474"/>
    <lineage>
        <taxon>Bacteria</taxon>
        <taxon>Candidatus Roizmaniibacteriota</taxon>
    </lineage>
</organism>
<protein>
    <recommendedName>
        <fullName evidence="1">PIN domain-containing protein</fullName>
    </recommendedName>
</protein>
<dbReference type="InterPro" id="IPR029060">
    <property type="entry name" value="PIN-like_dom_sf"/>
</dbReference>
<dbReference type="Proteomes" id="UP000034961">
    <property type="component" value="Unassembled WGS sequence"/>
</dbReference>
<evidence type="ECO:0000313" key="3">
    <source>
        <dbReference type="Proteomes" id="UP000034961"/>
    </source>
</evidence>
<dbReference type="PATRIC" id="fig|1618474.3.peg.476"/>
<comment type="caution">
    <text evidence="2">The sequence shown here is derived from an EMBL/GenBank/DDBJ whole genome shotgun (WGS) entry which is preliminary data.</text>
</comment>
<name>A0A0G0XBQ6_9BACT</name>
<evidence type="ECO:0000259" key="1">
    <source>
        <dbReference type="Pfam" id="PF01850"/>
    </source>
</evidence>
<feature type="domain" description="PIN" evidence="1">
    <location>
        <begin position="16"/>
        <end position="131"/>
    </location>
</feature>
<dbReference type="InterPro" id="IPR002716">
    <property type="entry name" value="PIN_dom"/>
</dbReference>
<proteinExistence type="predicted"/>
<accession>A0A0G0XBQ6</accession>